<dbReference type="AlphaFoldDB" id="A0A238L3H6"/>
<dbReference type="Pfam" id="PF12697">
    <property type="entry name" value="Abhydrolase_6"/>
    <property type="match status" value="1"/>
</dbReference>
<dbReference type="InterPro" id="IPR029058">
    <property type="entry name" value="AB_hydrolase_fold"/>
</dbReference>
<keyword evidence="3" id="KW-1185">Reference proteome</keyword>
<reference evidence="2 3" key="1">
    <citation type="submission" date="2017-05" db="EMBL/GenBank/DDBJ databases">
        <authorList>
            <person name="Song R."/>
            <person name="Chenine A.L."/>
            <person name="Ruprecht R.M."/>
        </authorList>
    </citation>
    <scope>NUCLEOTIDE SEQUENCE [LARGE SCALE GENOMIC DNA]</scope>
    <source>
        <strain evidence="2 3">CECT 8663</strain>
    </source>
</reference>
<evidence type="ECO:0000259" key="1">
    <source>
        <dbReference type="Pfam" id="PF12697"/>
    </source>
</evidence>
<dbReference type="Proteomes" id="UP000220836">
    <property type="component" value="Unassembled WGS sequence"/>
</dbReference>
<accession>A0A238L3H6</accession>
<sequence length="257" mass="27539">MRRFGSGPGRALMLHCSLAHGGVWKPVVAPLADRLTCIAPDMPGHGRSAPWDGIGEVHDAVTDSTRGLLDRPCHIVGHSFGATVAIRLAIERPDMVLSLTLIEPVIVAIARGTGVFEAYRAQLKDYLEANDRQDWRAMALAFHAAWGGGKPWAAVSKATQDSMIDLMPMIGASEGCLTEDSCNLLGHGRLERLTMPITLLRGSETQDVVRVTHQKLQERLPHAVEAVVDGAGHMLPITHPDAVTQAIAAHLGAVVQA</sequence>
<keyword evidence="2" id="KW-0808">Transferase</keyword>
<evidence type="ECO:0000313" key="2">
    <source>
        <dbReference type="EMBL" id="SMX48886.1"/>
    </source>
</evidence>
<dbReference type="PANTHER" id="PTHR43798">
    <property type="entry name" value="MONOACYLGLYCEROL LIPASE"/>
    <property type="match status" value="1"/>
</dbReference>
<protein>
    <submittedName>
        <fullName evidence="2">Dihydrolipoyllysine-residue acetyltransferase component of acetoin cleaving system</fullName>
        <ecNumber evidence="2">2.3.1.12</ecNumber>
    </submittedName>
</protein>
<dbReference type="EMBL" id="FXYH01000019">
    <property type="protein sequence ID" value="SMX48886.1"/>
    <property type="molecule type" value="Genomic_DNA"/>
</dbReference>
<feature type="domain" description="AB hydrolase-1" evidence="1">
    <location>
        <begin position="12"/>
        <end position="245"/>
    </location>
</feature>
<evidence type="ECO:0000313" key="3">
    <source>
        <dbReference type="Proteomes" id="UP000220836"/>
    </source>
</evidence>
<dbReference type="InterPro" id="IPR000073">
    <property type="entry name" value="AB_hydrolase_1"/>
</dbReference>
<dbReference type="EC" id="2.3.1.12" evidence="2"/>
<dbReference type="SUPFAM" id="SSF53474">
    <property type="entry name" value="alpha/beta-Hydrolases"/>
    <property type="match status" value="1"/>
</dbReference>
<gene>
    <name evidence="2" type="primary">acoC</name>
    <name evidence="2" type="ORF">PEV8663_03997</name>
</gene>
<proteinExistence type="predicted"/>
<dbReference type="PRINTS" id="PR00111">
    <property type="entry name" value="ABHYDROLASE"/>
</dbReference>
<organism evidence="2 3">
    <name type="scientific">Pelagimonas varians</name>
    <dbReference type="NCBI Taxonomy" id="696760"/>
    <lineage>
        <taxon>Bacteria</taxon>
        <taxon>Pseudomonadati</taxon>
        <taxon>Pseudomonadota</taxon>
        <taxon>Alphaproteobacteria</taxon>
        <taxon>Rhodobacterales</taxon>
        <taxon>Roseobacteraceae</taxon>
        <taxon>Pelagimonas</taxon>
    </lineage>
</organism>
<dbReference type="Gene3D" id="3.40.50.1820">
    <property type="entry name" value="alpha/beta hydrolase"/>
    <property type="match status" value="1"/>
</dbReference>
<dbReference type="InterPro" id="IPR050266">
    <property type="entry name" value="AB_hydrolase_sf"/>
</dbReference>
<dbReference type="GO" id="GO:0004742">
    <property type="term" value="F:dihydrolipoyllysine-residue acetyltransferase activity"/>
    <property type="evidence" value="ECO:0007669"/>
    <property type="project" value="UniProtKB-EC"/>
</dbReference>
<keyword evidence="2" id="KW-0012">Acyltransferase</keyword>
<name>A0A238L3H6_9RHOB</name>